<dbReference type="Proteomes" id="UP000292478">
    <property type="component" value="Unassembled WGS sequence"/>
</dbReference>
<comment type="caution">
    <text evidence="2">The sequence shown here is derived from an EMBL/GenBank/DDBJ whole genome shotgun (WGS) entry which is preliminary data.</text>
</comment>
<dbReference type="EMBL" id="SHTC01000015">
    <property type="protein sequence ID" value="TCF58255.1"/>
    <property type="molecule type" value="Genomic_DNA"/>
</dbReference>
<proteinExistence type="predicted"/>
<sequence length="96" mass="11231">MSDKDMVTVYERRDGSKPGLWLVYWYLGWDVFYSFSLAVGITSKNTMLVIIEAFCLLCFLGLTVWQLNHLTWSITDYRVRISTDLAKETHIEQSDK</sequence>
<keyword evidence="1" id="KW-0812">Transmembrane</keyword>
<evidence type="ECO:0000313" key="3">
    <source>
        <dbReference type="Proteomes" id="UP000292478"/>
    </source>
</evidence>
<keyword evidence="1" id="KW-1133">Transmembrane helix</keyword>
<feature type="transmembrane region" description="Helical" evidence="1">
    <location>
        <begin position="21"/>
        <end position="41"/>
    </location>
</feature>
<dbReference type="AlphaFoldDB" id="A0A4R0V4W7"/>
<dbReference type="RefSeq" id="WP_131204030.1">
    <property type="nucleotide sequence ID" value="NZ_SHPU01000029.1"/>
</dbReference>
<organism evidence="2 3">
    <name type="scientific">Bifidobacterium longum subsp. longum</name>
    <dbReference type="NCBI Taxonomy" id="1679"/>
    <lineage>
        <taxon>Bacteria</taxon>
        <taxon>Bacillati</taxon>
        <taxon>Actinomycetota</taxon>
        <taxon>Actinomycetes</taxon>
        <taxon>Bifidobacteriales</taxon>
        <taxon>Bifidobacteriaceae</taxon>
        <taxon>Bifidobacterium</taxon>
    </lineage>
</organism>
<feature type="transmembrane region" description="Helical" evidence="1">
    <location>
        <begin position="47"/>
        <end position="65"/>
    </location>
</feature>
<gene>
    <name evidence="2" type="ORF">MCC10113_1064</name>
</gene>
<keyword evidence="1" id="KW-0472">Membrane</keyword>
<name>A0A4R0V4W7_BIFLL</name>
<reference evidence="2 3" key="1">
    <citation type="journal article" date="2018" name="Sci. Rep.">
        <title>Genomic diversity and distribution of Bifidobacterium longum subsp. longum across the human lifespan.</title>
        <authorList>
            <person name="Odamaki T."/>
            <person name="Bottacini F."/>
            <person name="Kato K."/>
            <person name="Mitsuyama E."/>
            <person name="Yoshida K."/>
            <person name="Horigome A."/>
            <person name="Xiao J.Z."/>
            <person name="van Sinderen D."/>
        </authorList>
    </citation>
    <scope>NUCLEOTIDE SEQUENCE [LARGE SCALE GENOMIC DNA]</scope>
    <source>
        <strain evidence="2 3">MCC10113</strain>
    </source>
</reference>
<evidence type="ECO:0000313" key="2">
    <source>
        <dbReference type="EMBL" id="TCF58255.1"/>
    </source>
</evidence>
<accession>A0A4R0V4W7</accession>
<protein>
    <submittedName>
        <fullName evidence="2">Uncharacterized protein</fullName>
    </submittedName>
</protein>
<evidence type="ECO:0000256" key="1">
    <source>
        <dbReference type="SAM" id="Phobius"/>
    </source>
</evidence>